<feature type="region of interest" description="Disordered" evidence="1">
    <location>
        <begin position="1"/>
        <end position="58"/>
    </location>
</feature>
<dbReference type="RefSeq" id="WP_175562694.1">
    <property type="nucleotide sequence ID" value="NZ_FQZF01000030.1"/>
</dbReference>
<evidence type="ECO:0000313" key="2">
    <source>
        <dbReference type="EMBL" id="SHK06973.1"/>
    </source>
</evidence>
<protein>
    <submittedName>
        <fullName evidence="2">Uncharacterized protein</fullName>
    </submittedName>
</protein>
<name>A0A1M6PGA7_9PROT</name>
<accession>A0A1M6PGA7</accession>
<feature type="compositionally biased region" description="Pro residues" evidence="1">
    <location>
        <begin position="1"/>
        <end position="11"/>
    </location>
</feature>
<organism evidence="2 3">
    <name type="scientific">Muricoccus roseus</name>
    <dbReference type="NCBI Taxonomy" id="198092"/>
    <lineage>
        <taxon>Bacteria</taxon>
        <taxon>Pseudomonadati</taxon>
        <taxon>Pseudomonadota</taxon>
        <taxon>Alphaproteobacteria</taxon>
        <taxon>Acetobacterales</taxon>
        <taxon>Roseomonadaceae</taxon>
        <taxon>Muricoccus</taxon>
    </lineage>
</organism>
<feature type="compositionally biased region" description="Polar residues" evidence="1">
    <location>
        <begin position="45"/>
        <end position="58"/>
    </location>
</feature>
<feature type="compositionally biased region" description="Gly residues" evidence="1">
    <location>
        <begin position="32"/>
        <end position="43"/>
    </location>
</feature>
<keyword evidence="3" id="KW-1185">Reference proteome</keyword>
<dbReference type="Proteomes" id="UP000184387">
    <property type="component" value="Unassembled WGS sequence"/>
</dbReference>
<dbReference type="EMBL" id="FQZF01000030">
    <property type="protein sequence ID" value="SHK06973.1"/>
    <property type="molecule type" value="Genomic_DNA"/>
</dbReference>
<dbReference type="AlphaFoldDB" id="A0A1M6PGA7"/>
<evidence type="ECO:0000256" key="1">
    <source>
        <dbReference type="SAM" id="MobiDB-lite"/>
    </source>
</evidence>
<reference evidence="2 3" key="1">
    <citation type="submission" date="2016-11" db="EMBL/GenBank/DDBJ databases">
        <authorList>
            <person name="Jaros S."/>
            <person name="Januszkiewicz K."/>
            <person name="Wedrychowicz H."/>
        </authorList>
    </citation>
    <scope>NUCLEOTIDE SEQUENCE [LARGE SCALE GENOMIC DNA]</scope>
    <source>
        <strain evidence="2 3">DSM 14916</strain>
    </source>
</reference>
<proteinExistence type="predicted"/>
<gene>
    <name evidence="2" type="ORF">SAMN02745194_04102</name>
</gene>
<sequence>MANLPPLPPAGRAPQGGKNAASGKANPKDARAGGGGGNGGKQGGVSSATQSNRKQGDR</sequence>
<evidence type="ECO:0000313" key="3">
    <source>
        <dbReference type="Proteomes" id="UP000184387"/>
    </source>
</evidence>